<comment type="caution">
    <text evidence="2">The sequence shown here is derived from an EMBL/GenBank/DDBJ whole genome shotgun (WGS) entry which is preliminary data.</text>
</comment>
<evidence type="ECO:0000259" key="1">
    <source>
        <dbReference type="Pfam" id="PF00582"/>
    </source>
</evidence>
<dbReference type="Pfam" id="PF00582">
    <property type="entry name" value="Usp"/>
    <property type="match status" value="1"/>
</dbReference>
<gene>
    <name evidence="2" type="ORF">ACFONA_12075</name>
</gene>
<dbReference type="Proteomes" id="UP001595713">
    <property type="component" value="Unassembled WGS sequence"/>
</dbReference>
<organism evidence="2 3">
    <name type="scientific">Sphingomonas hylomeconis</name>
    <dbReference type="NCBI Taxonomy" id="1395958"/>
    <lineage>
        <taxon>Bacteria</taxon>
        <taxon>Pseudomonadati</taxon>
        <taxon>Pseudomonadota</taxon>
        <taxon>Alphaproteobacteria</taxon>
        <taxon>Sphingomonadales</taxon>
        <taxon>Sphingomonadaceae</taxon>
        <taxon>Sphingomonas</taxon>
    </lineage>
</organism>
<dbReference type="EMBL" id="JBHRXP010000007">
    <property type="protein sequence ID" value="MFC3580903.1"/>
    <property type="molecule type" value="Genomic_DNA"/>
</dbReference>
<reference evidence="3" key="1">
    <citation type="journal article" date="2019" name="Int. J. Syst. Evol. Microbiol.">
        <title>The Global Catalogue of Microorganisms (GCM) 10K type strain sequencing project: providing services to taxonomists for standard genome sequencing and annotation.</title>
        <authorList>
            <consortium name="The Broad Institute Genomics Platform"/>
            <consortium name="The Broad Institute Genome Sequencing Center for Infectious Disease"/>
            <person name="Wu L."/>
            <person name="Ma J."/>
        </authorList>
    </citation>
    <scope>NUCLEOTIDE SEQUENCE [LARGE SCALE GENOMIC DNA]</scope>
    <source>
        <strain evidence="3">KCTC 42739</strain>
    </source>
</reference>
<dbReference type="CDD" id="cd00293">
    <property type="entry name" value="USP-like"/>
    <property type="match status" value="1"/>
</dbReference>
<feature type="domain" description="UspA" evidence="1">
    <location>
        <begin position="158"/>
        <end position="273"/>
    </location>
</feature>
<evidence type="ECO:0000313" key="3">
    <source>
        <dbReference type="Proteomes" id="UP001595713"/>
    </source>
</evidence>
<evidence type="ECO:0000313" key="2">
    <source>
        <dbReference type="EMBL" id="MFC3580903.1"/>
    </source>
</evidence>
<protein>
    <submittedName>
        <fullName evidence="2">Universal stress protein</fullName>
    </submittedName>
</protein>
<proteinExistence type="predicted"/>
<name>A0ABV7SWM9_9SPHN</name>
<dbReference type="Gene3D" id="3.40.50.12370">
    <property type="match status" value="1"/>
</dbReference>
<dbReference type="RefSeq" id="WP_261294266.1">
    <property type="nucleotide sequence ID" value="NZ_JANQBK010000005.1"/>
</dbReference>
<accession>A0ABV7SWM9</accession>
<dbReference type="SUPFAM" id="SSF52402">
    <property type="entry name" value="Adenine nucleotide alpha hydrolases-like"/>
    <property type="match status" value="2"/>
</dbReference>
<keyword evidence="3" id="KW-1185">Reference proteome</keyword>
<sequence length="274" mass="30427">MIKDILALVDDGRACAPFLRDLLNTALTLESHVDIAVLTPLPLTSPRFAPAGGLYIPEFALRAEARMEMARVRELVERWGTRAEVWGLHDDVAWLTDDLRHSNPIADLVVVGSKTSWEIPWLRRRVLESTLLYGGTPLLLLPDGHTLPHLRHAVLGWKPSPEAVRAMHELLRLIQPGARIDLVTIGDKPEPDALGRDPETALVRHLVRHDVLVEHHWLDDGTAPAAQLQAFAERRGADLLAVGAFAHSRVREILLGGVTRDLLDESRLPVLLAH</sequence>
<dbReference type="InterPro" id="IPR006016">
    <property type="entry name" value="UspA"/>
</dbReference>